<feature type="transmembrane region" description="Helical" evidence="1">
    <location>
        <begin position="53"/>
        <end position="73"/>
    </location>
</feature>
<dbReference type="HOGENOM" id="CLU_1486094_0_0_9"/>
<gene>
    <name evidence="2" type="ordered locus">Clos_1999</name>
</gene>
<dbReference type="STRING" id="350688.Clos_1999"/>
<feature type="transmembrane region" description="Helical" evidence="1">
    <location>
        <begin position="6"/>
        <end position="22"/>
    </location>
</feature>
<dbReference type="eggNOG" id="COG4886">
    <property type="taxonomic scope" value="Bacteria"/>
</dbReference>
<keyword evidence="1" id="KW-0812">Transmembrane</keyword>
<keyword evidence="3" id="KW-1185">Reference proteome</keyword>
<keyword evidence="1" id="KW-1133">Transmembrane helix</keyword>
<evidence type="ECO:0000313" key="3">
    <source>
        <dbReference type="Proteomes" id="UP000000269"/>
    </source>
</evidence>
<accession>A8MIA4</accession>
<evidence type="ECO:0000313" key="2">
    <source>
        <dbReference type="EMBL" id="ABW19536.1"/>
    </source>
</evidence>
<proteinExistence type="predicted"/>
<reference evidence="3" key="1">
    <citation type="submission" date="2007-10" db="EMBL/GenBank/DDBJ databases">
        <title>Complete genome of Alkaliphilus oremlandii OhILAs.</title>
        <authorList>
            <person name="Copeland A."/>
            <person name="Lucas S."/>
            <person name="Lapidus A."/>
            <person name="Barry K."/>
            <person name="Detter J.C."/>
            <person name="Glavina del Rio T."/>
            <person name="Hammon N."/>
            <person name="Israni S."/>
            <person name="Dalin E."/>
            <person name="Tice H."/>
            <person name="Pitluck S."/>
            <person name="Chain P."/>
            <person name="Malfatti S."/>
            <person name="Shin M."/>
            <person name="Vergez L."/>
            <person name="Schmutz J."/>
            <person name="Larimer F."/>
            <person name="Land M."/>
            <person name="Hauser L."/>
            <person name="Kyrpides N."/>
            <person name="Mikhailova N."/>
            <person name="Stolz J.F."/>
            <person name="Dawson A."/>
            <person name="Fisher E."/>
            <person name="Crable B."/>
            <person name="Perera E."/>
            <person name="Lisak J."/>
            <person name="Ranganathan M."/>
            <person name="Basu P."/>
            <person name="Richardson P."/>
        </authorList>
    </citation>
    <scope>NUCLEOTIDE SEQUENCE [LARGE SCALE GENOMIC DNA]</scope>
    <source>
        <strain evidence="3">OhILAs</strain>
    </source>
</reference>
<feature type="transmembrane region" description="Helical" evidence="1">
    <location>
        <begin position="31"/>
        <end position="47"/>
    </location>
</feature>
<dbReference type="EMBL" id="CP000853">
    <property type="protein sequence ID" value="ABW19536.1"/>
    <property type="molecule type" value="Genomic_DNA"/>
</dbReference>
<dbReference type="RefSeq" id="WP_012159846.1">
    <property type="nucleotide sequence ID" value="NC_009922.1"/>
</dbReference>
<name>A8MIA4_ALKOO</name>
<protein>
    <submittedName>
        <fullName evidence="2">Uncharacterized protein</fullName>
    </submittedName>
</protein>
<organism evidence="2 3">
    <name type="scientific">Alkaliphilus oremlandii (strain OhILAs)</name>
    <name type="common">Clostridium oremlandii (strain OhILAs)</name>
    <dbReference type="NCBI Taxonomy" id="350688"/>
    <lineage>
        <taxon>Bacteria</taxon>
        <taxon>Bacillati</taxon>
        <taxon>Bacillota</taxon>
        <taxon>Clostridia</taxon>
        <taxon>Peptostreptococcales</taxon>
        <taxon>Natronincolaceae</taxon>
        <taxon>Alkaliphilus</taxon>
    </lineage>
</organism>
<dbReference type="AlphaFoldDB" id="A8MIA4"/>
<dbReference type="Proteomes" id="UP000000269">
    <property type="component" value="Chromosome"/>
</dbReference>
<dbReference type="OrthoDB" id="1954581at2"/>
<sequence>MFYTLATISGVLVILYGLILLTRRKFMVKRGYLNIFIFFMSTLNPTIKLMEMGYGFPLLFIGILLIFALVIIISRGRYTLTNINEKMVSSTLIDILEEKNLSYEDKNTVILEDYDSKQISYRQSLNSVEINLTEILTLPFYKELKVELRTRIKAINLTVFPTLGCSLIILGAIFLMILQYL</sequence>
<evidence type="ECO:0000256" key="1">
    <source>
        <dbReference type="SAM" id="Phobius"/>
    </source>
</evidence>
<dbReference type="KEGG" id="aoe:Clos_1999"/>
<feature type="transmembrane region" description="Helical" evidence="1">
    <location>
        <begin position="154"/>
        <end position="178"/>
    </location>
</feature>
<keyword evidence="1" id="KW-0472">Membrane</keyword>